<reference evidence="11" key="2">
    <citation type="submission" date="2025-09" db="UniProtKB">
        <authorList>
            <consortium name="Ensembl"/>
        </authorList>
    </citation>
    <scope>IDENTIFICATION</scope>
</reference>
<comment type="function">
    <text evidence="9">Stimulates the secretion of gonadotropins.</text>
</comment>
<evidence type="ECO:0000256" key="8">
    <source>
        <dbReference type="ARBA" id="ARBA00023283"/>
    </source>
</evidence>
<keyword evidence="7 9" id="KW-0027">Amidation</keyword>
<dbReference type="InterPro" id="IPR002012">
    <property type="entry name" value="GnRH"/>
</dbReference>
<evidence type="ECO:0000256" key="3">
    <source>
        <dbReference type="ARBA" id="ARBA00022525"/>
    </source>
</evidence>
<name>A0A8C7IF40_ONCKI</name>
<protein>
    <recommendedName>
        <fullName evidence="9">Progonadoliberin</fullName>
    </recommendedName>
    <component>
        <recommendedName>
            <fullName evidence="9">Gonadoliberin</fullName>
        </recommendedName>
        <alternativeName>
            <fullName evidence="9">Gonadotropin-releasing hormone</fullName>
            <shortName evidence="9">GnRH</shortName>
        </alternativeName>
        <alternativeName>
            <fullName evidence="9">Luliberin</fullName>
        </alternativeName>
        <alternativeName>
            <fullName evidence="9">Luteinizing hormone-releasing hormone</fullName>
            <shortName evidence="9">LH-RH</shortName>
        </alternativeName>
    </component>
    <component>
        <recommendedName>
            <fullName evidence="9">GnRH-associated peptide</fullName>
        </recommendedName>
        <alternativeName>
            <fullName evidence="9">GnRH-associated peptide</fullName>
        </alternativeName>
    </component>
</protein>
<evidence type="ECO:0000313" key="11">
    <source>
        <dbReference type="Ensembl" id="ENSOKIP00005071433.1"/>
    </source>
</evidence>
<dbReference type="GO" id="GO:0005615">
    <property type="term" value="C:extracellular space"/>
    <property type="evidence" value="ECO:0007669"/>
    <property type="project" value="TreeGrafter"/>
</dbReference>
<dbReference type="GeneTree" id="ENSGT00760000119772"/>
<dbReference type="PANTHER" id="PTHR10522">
    <property type="entry name" value="GONADOLIBERIN"/>
    <property type="match status" value="1"/>
</dbReference>
<evidence type="ECO:0000313" key="12">
    <source>
        <dbReference type="Proteomes" id="UP000694557"/>
    </source>
</evidence>
<dbReference type="GO" id="GO:0031530">
    <property type="term" value="F:gonadotropin-releasing hormone receptor binding"/>
    <property type="evidence" value="ECO:0007669"/>
    <property type="project" value="TreeGrafter"/>
</dbReference>
<dbReference type="InterPro" id="IPR004079">
    <property type="entry name" value="Gonadoliberin_I_precursor"/>
</dbReference>
<keyword evidence="6 10" id="KW-0732">Signal</keyword>
<evidence type="ECO:0000256" key="9">
    <source>
        <dbReference type="RuleBase" id="RU000635"/>
    </source>
</evidence>
<dbReference type="GO" id="GO:0005183">
    <property type="term" value="F:gonadotropin hormone-releasing hormone activity"/>
    <property type="evidence" value="ECO:0007669"/>
    <property type="project" value="InterPro"/>
</dbReference>
<reference evidence="11" key="1">
    <citation type="submission" date="2025-08" db="UniProtKB">
        <authorList>
            <consortium name="Ensembl"/>
        </authorList>
    </citation>
    <scope>IDENTIFICATION</scope>
</reference>
<keyword evidence="12" id="KW-1185">Reference proteome</keyword>
<accession>A0A8C7IF40</accession>
<keyword evidence="3" id="KW-0964">Secreted</keyword>
<dbReference type="PROSITE" id="PS00473">
    <property type="entry name" value="GNRH"/>
    <property type="match status" value="1"/>
</dbReference>
<dbReference type="Ensembl" id="ENSOKIT00005076100.1">
    <property type="protein sequence ID" value="ENSOKIP00005071433.1"/>
    <property type="gene ID" value="ENSOKIG00005030754.1"/>
</dbReference>
<dbReference type="InterPro" id="IPR019792">
    <property type="entry name" value="Gonadoliberin"/>
</dbReference>
<dbReference type="PRINTS" id="PR01541">
    <property type="entry name" value="GONADOLIBRNI"/>
</dbReference>
<dbReference type="PANTHER" id="PTHR10522:SF0">
    <property type="entry name" value="PROGONADOLIBERIN-1"/>
    <property type="match status" value="1"/>
</dbReference>
<keyword evidence="5 9" id="KW-0372">Hormone</keyword>
<proteinExistence type="inferred from homology"/>
<dbReference type="AlphaFoldDB" id="A0A8C7IF40"/>
<sequence length="112" mass="12456">MEEKKVLLLLLLVAPLVSQGCCQHWSYGLNPGGKRVTDSLSDTLDNLAEDLPKIDTSCSLFGCADVSPHPEMYWLRTTPFYILPSRPWTLCYLTSKRASMPYNTPSVASNCS</sequence>
<feature type="signal peptide" evidence="10">
    <location>
        <begin position="1"/>
        <end position="22"/>
    </location>
</feature>
<comment type="similarity">
    <text evidence="2 9">Belongs to the GnRH family.</text>
</comment>
<keyword evidence="8" id="KW-0873">Pyrrolidone carboxylic acid</keyword>
<keyword evidence="4" id="KW-0165">Cleavage on pair of basic residues</keyword>
<evidence type="ECO:0000256" key="1">
    <source>
        <dbReference type="ARBA" id="ARBA00004613"/>
    </source>
</evidence>
<evidence type="ECO:0000256" key="4">
    <source>
        <dbReference type="ARBA" id="ARBA00022685"/>
    </source>
</evidence>
<evidence type="ECO:0000256" key="5">
    <source>
        <dbReference type="ARBA" id="ARBA00022702"/>
    </source>
</evidence>
<evidence type="ECO:0000256" key="10">
    <source>
        <dbReference type="SAM" id="SignalP"/>
    </source>
</evidence>
<evidence type="ECO:0000256" key="2">
    <source>
        <dbReference type="ARBA" id="ARBA00010968"/>
    </source>
</evidence>
<evidence type="ECO:0000256" key="6">
    <source>
        <dbReference type="ARBA" id="ARBA00022729"/>
    </source>
</evidence>
<organism evidence="11 12">
    <name type="scientific">Oncorhynchus kisutch</name>
    <name type="common">Coho salmon</name>
    <name type="synonym">Salmo kisutch</name>
    <dbReference type="NCBI Taxonomy" id="8019"/>
    <lineage>
        <taxon>Eukaryota</taxon>
        <taxon>Metazoa</taxon>
        <taxon>Chordata</taxon>
        <taxon>Craniata</taxon>
        <taxon>Vertebrata</taxon>
        <taxon>Euteleostomi</taxon>
        <taxon>Actinopterygii</taxon>
        <taxon>Neopterygii</taxon>
        <taxon>Teleostei</taxon>
        <taxon>Protacanthopterygii</taxon>
        <taxon>Salmoniformes</taxon>
        <taxon>Salmonidae</taxon>
        <taxon>Salmoninae</taxon>
        <taxon>Oncorhynchus</taxon>
    </lineage>
</organism>
<dbReference type="PROSITE" id="PS51257">
    <property type="entry name" value="PROKAR_LIPOPROTEIN"/>
    <property type="match status" value="1"/>
</dbReference>
<feature type="chain" id="PRO_5034489885" description="Progonadoliberin" evidence="10">
    <location>
        <begin position="23"/>
        <end position="112"/>
    </location>
</feature>
<comment type="subcellular location">
    <subcellularLocation>
        <location evidence="1 9">Secreted</location>
    </subcellularLocation>
</comment>
<dbReference type="Proteomes" id="UP000694557">
    <property type="component" value="Unassembled WGS sequence"/>
</dbReference>
<evidence type="ECO:0000256" key="7">
    <source>
        <dbReference type="ARBA" id="ARBA00022815"/>
    </source>
</evidence>
<dbReference type="Pfam" id="PF00446">
    <property type="entry name" value="GnRH"/>
    <property type="match status" value="1"/>
</dbReference>